<dbReference type="CDD" id="cd00732">
    <property type="entry name" value="CheW"/>
    <property type="match status" value="1"/>
</dbReference>
<dbReference type="InterPro" id="IPR039315">
    <property type="entry name" value="CheW"/>
</dbReference>
<dbReference type="EMBL" id="FPBV01000007">
    <property type="protein sequence ID" value="SFU75435.1"/>
    <property type="molecule type" value="Genomic_DNA"/>
</dbReference>
<dbReference type="GO" id="GO:0006935">
    <property type="term" value="P:chemotaxis"/>
    <property type="evidence" value="ECO:0007669"/>
    <property type="project" value="InterPro"/>
</dbReference>
<evidence type="ECO:0000313" key="3">
    <source>
        <dbReference type="Proteomes" id="UP000183508"/>
    </source>
</evidence>
<dbReference type="Proteomes" id="UP000183508">
    <property type="component" value="Unassembled WGS sequence"/>
</dbReference>
<protein>
    <submittedName>
        <fullName evidence="2">Purine-binding chemotaxis protein CheW</fullName>
    </submittedName>
</protein>
<evidence type="ECO:0000313" key="2">
    <source>
        <dbReference type="EMBL" id="SFU75435.1"/>
    </source>
</evidence>
<reference evidence="3" key="1">
    <citation type="submission" date="2016-10" db="EMBL/GenBank/DDBJ databases">
        <authorList>
            <person name="Varghese N."/>
        </authorList>
    </citation>
    <scope>NUCLEOTIDE SEQUENCE [LARGE SCALE GENOMIC DNA]</scope>
    <source>
        <strain evidence="3">DSM 17980</strain>
    </source>
</reference>
<dbReference type="Gene3D" id="2.30.30.40">
    <property type="entry name" value="SH3 Domains"/>
    <property type="match status" value="1"/>
</dbReference>
<dbReference type="PROSITE" id="PS50851">
    <property type="entry name" value="CHEW"/>
    <property type="match status" value="1"/>
</dbReference>
<proteinExistence type="predicted"/>
<dbReference type="SUPFAM" id="SSF50341">
    <property type="entry name" value="CheW-like"/>
    <property type="match status" value="1"/>
</dbReference>
<dbReference type="RefSeq" id="WP_245783894.1">
    <property type="nucleotide sequence ID" value="NZ_FPBV01000007.1"/>
</dbReference>
<sequence length="155" mass="17151">MSERQYILFSVADEQYGVPVEQVQSVERMLPIAHVPKTLPFIKGVVNLRGVVTPVLDLRERFGFPPAEADADTRIVVVQVERFLVGLIVDAVDDVVSIDASAVEPPPAMVGGVEAEYLHGVVRREDRVLILLNLTRVLSHAEERQLREAEKSVTG</sequence>
<dbReference type="PANTHER" id="PTHR22617:SF23">
    <property type="entry name" value="CHEMOTAXIS PROTEIN CHEW"/>
    <property type="match status" value="1"/>
</dbReference>
<keyword evidence="3" id="KW-1185">Reference proteome</keyword>
<organism evidence="2 3">
    <name type="scientific">Alicyclobacillus macrosporangiidus</name>
    <dbReference type="NCBI Taxonomy" id="392015"/>
    <lineage>
        <taxon>Bacteria</taxon>
        <taxon>Bacillati</taxon>
        <taxon>Bacillota</taxon>
        <taxon>Bacilli</taxon>
        <taxon>Bacillales</taxon>
        <taxon>Alicyclobacillaceae</taxon>
        <taxon>Alicyclobacillus</taxon>
    </lineage>
</organism>
<dbReference type="InterPro" id="IPR036061">
    <property type="entry name" value="CheW-like_dom_sf"/>
</dbReference>
<dbReference type="SMART" id="SM00260">
    <property type="entry name" value="CheW"/>
    <property type="match status" value="1"/>
</dbReference>
<feature type="domain" description="CheW-like" evidence="1">
    <location>
        <begin position="3"/>
        <end position="143"/>
    </location>
</feature>
<dbReference type="Gene3D" id="2.40.50.180">
    <property type="entry name" value="CheA-289, Domain 4"/>
    <property type="match status" value="1"/>
</dbReference>
<name>A0A1I7IR44_9BACL</name>
<dbReference type="STRING" id="392015.SAMN05421543_10757"/>
<dbReference type="Pfam" id="PF01584">
    <property type="entry name" value="CheW"/>
    <property type="match status" value="1"/>
</dbReference>
<dbReference type="AlphaFoldDB" id="A0A1I7IR44"/>
<dbReference type="PANTHER" id="PTHR22617">
    <property type="entry name" value="CHEMOTAXIS SENSOR HISTIDINE KINASE-RELATED"/>
    <property type="match status" value="1"/>
</dbReference>
<dbReference type="GO" id="GO:0007165">
    <property type="term" value="P:signal transduction"/>
    <property type="evidence" value="ECO:0007669"/>
    <property type="project" value="InterPro"/>
</dbReference>
<dbReference type="InterPro" id="IPR002545">
    <property type="entry name" value="CheW-lke_dom"/>
</dbReference>
<evidence type="ECO:0000259" key="1">
    <source>
        <dbReference type="PROSITE" id="PS50851"/>
    </source>
</evidence>
<accession>A0A1I7IR44</accession>
<dbReference type="eggNOG" id="COG0835">
    <property type="taxonomic scope" value="Bacteria"/>
</dbReference>
<dbReference type="GO" id="GO:0005829">
    <property type="term" value="C:cytosol"/>
    <property type="evidence" value="ECO:0007669"/>
    <property type="project" value="TreeGrafter"/>
</dbReference>
<gene>
    <name evidence="2" type="ORF">SAMN05421543_10757</name>
</gene>